<comment type="subcellular location">
    <subcellularLocation>
        <location evidence="1">Cell membrane</location>
        <topology evidence="1">Multi-pass membrane protein</topology>
    </subcellularLocation>
</comment>
<protein>
    <recommendedName>
        <fullName evidence="10">Major facilitator superfamily (MFS) profile domain-containing protein</fullName>
    </recommendedName>
</protein>
<evidence type="ECO:0000256" key="3">
    <source>
        <dbReference type="ARBA" id="ARBA00022448"/>
    </source>
</evidence>
<dbReference type="InterPro" id="IPR020846">
    <property type="entry name" value="MFS_dom"/>
</dbReference>
<dbReference type="InterPro" id="IPR051084">
    <property type="entry name" value="H+-coupled_symporters"/>
</dbReference>
<dbReference type="PROSITE" id="PS00217">
    <property type="entry name" value="SUGAR_TRANSPORT_2"/>
    <property type="match status" value="1"/>
</dbReference>
<dbReference type="Proteomes" id="UP001501706">
    <property type="component" value="Unassembled WGS sequence"/>
</dbReference>
<feature type="transmembrane region" description="Helical" evidence="9">
    <location>
        <begin position="301"/>
        <end position="319"/>
    </location>
</feature>
<reference evidence="12" key="1">
    <citation type="journal article" date="2019" name="Int. J. Syst. Evol. Microbiol.">
        <title>The Global Catalogue of Microorganisms (GCM) 10K type strain sequencing project: providing services to taxonomists for standard genome sequencing and annotation.</title>
        <authorList>
            <consortium name="The Broad Institute Genomics Platform"/>
            <consortium name="The Broad Institute Genome Sequencing Center for Infectious Disease"/>
            <person name="Wu L."/>
            <person name="Ma J."/>
        </authorList>
    </citation>
    <scope>NUCLEOTIDE SEQUENCE [LARGE SCALE GENOMIC DNA]</scope>
    <source>
        <strain evidence="12">JCM 14330</strain>
    </source>
</reference>
<dbReference type="PANTHER" id="PTHR43528:SF1">
    <property type="entry name" value="ALPHA-KETOGLUTARATE PERMEASE"/>
    <property type="match status" value="1"/>
</dbReference>
<comment type="similarity">
    <text evidence="2">Belongs to the major facilitator superfamily. Metabolite:H+ Symporter (MHS) family (TC 2.A.1.6) family.</text>
</comment>
<sequence>MNTTTDTVPGAGPRDSAADPAQSRKAFMAGLASTFGWALDLFDLFILLYVAPIIGRLFFPSDKPTLSLAAVYASFAVALLVRPLGSAVFGAYADKHGRKRALMISMVGVGLSTAAFGLLPTIHQAGVIAPIVFLVLRIVQGLFVGGIVASTHTIGTESIAPRHRGLMSGLVGSGGAGMGALMASIVYFALSYVFPGDRFDQIGWRVMFFSGLISTVFGLVMYRLLDETPSFKKIQAERARQKDGAARQASPLKTLFAGEYRNVLLVNLLITFGGGATYYITAGYLPTLLKLVANVPHESSALILMISSVGTIVGALAFGALSDVIGRKKTFYALGVFCLVLLPYLFLLIAKPASLLQITMIASAIALLGGAIIAPVMIFLNERFPAKMRASGTGLSWNIGFAVGGMMPTVVSLLSGSPQDIPHVLAITSALLAVVYLVGAKVSPETQGQFD</sequence>
<dbReference type="Gene3D" id="1.20.1250.20">
    <property type="entry name" value="MFS general substrate transporter like domains"/>
    <property type="match status" value="2"/>
</dbReference>
<evidence type="ECO:0000256" key="7">
    <source>
        <dbReference type="ARBA" id="ARBA00022989"/>
    </source>
</evidence>
<feature type="transmembrane region" description="Helical" evidence="9">
    <location>
        <begin position="66"/>
        <end position="89"/>
    </location>
</feature>
<dbReference type="PROSITE" id="PS50850">
    <property type="entry name" value="MFS"/>
    <property type="match status" value="1"/>
</dbReference>
<feature type="transmembrane region" description="Helical" evidence="9">
    <location>
        <begin position="128"/>
        <end position="149"/>
    </location>
</feature>
<comment type="caution">
    <text evidence="11">The sequence shown here is derived from an EMBL/GenBank/DDBJ whole genome shotgun (WGS) entry which is preliminary data.</text>
</comment>
<keyword evidence="7 9" id="KW-1133">Transmembrane helix</keyword>
<keyword evidence="3" id="KW-0813">Transport</keyword>
<evidence type="ECO:0000256" key="2">
    <source>
        <dbReference type="ARBA" id="ARBA00008240"/>
    </source>
</evidence>
<evidence type="ECO:0000256" key="8">
    <source>
        <dbReference type="ARBA" id="ARBA00023136"/>
    </source>
</evidence>
<gene>
    <name evidence="11" type="ORF">GCM10009097_02780</name>
</gene>
<feature type="transmembrane region" description="Helical" evidence="9">
    <location>
        <begin position="421"/>
        <end position="439"/>
    </location>
</feature>
<dbReference type="RefSeq" id="WP_087840020.1">
    <property type="nucleotide sequence ID" value="NZ_BAAAEN010000001.1"/>
</dbReference>
<feature type="transmembrane region" description="Helical" evidence="9">
    <location>
        <begin position="331"/>
        <end position="350"/>
    </location>
</feature>
<dbReference type="Pfam" id="PF07690">
    <property type="entry name" value="MFS_1"/>
    <property type="match status" value="1"/>
</dbReference>
<evidence type="ECO:0000256" key="9">
    <source>
        <dbReference type="SAM" id="Phobius"/>
    </source>
</evidence>
<feature type="transmembrane region" description="Helical" evidence="9">
    <location>
        <begin position="34"/>
        <end position="54"/>
    </location>
</feature>
<evidence type="ECO:0000256" key="1">
    <source>
        <dbReference type="ARBA" id="ARBA00004651"/>
    </source>
</evidence>
<evidence type="ECO:0000313" key="12">
    <source>
        <dbReference type="Proteomes" id="UP001501706"/>
    </source>
</evidence>
<evidence type="ECO:0000256" key="4">
    <source>
        <dbReference type="ARBA" id="ARBA00022475"/>
    </source>
</evidence>
<keyword evidence="4" id="KW-1003">Cell membrane</keyword>
<keyword evidence="12" id="KW-1185">Reference proteome</keyword>
<feature type="transmembrane region" description="Helical" evidence="9">
    <location>
        <begin position="263"/>
        <end position="281"/>
    </location>
</feature>
<dbReference type="InterPro" id="IPR036259">
    <property type="entry name" value="MFS_trans_sf"/>
</dbReference>
<feature type="transmembrane region" description="Helical" evidence="9">
    <location>
        <begin position="202"/>
        <end position="225"/>
    </location>
</feature>
<keyword evidence="5 9" id="KW-0812">Transmembrane</keyword>
<evidence type="ECO:0000256" key="5">
    <source>
        <dbReference type="ARBA" id="ARBA00022692"/>
    </source>
</evidence>
<dbReference type="SUPFAM" id="SSF103473">
    <property type="entry name" value="MFS general substrate transporter"/>
    <property type="match status" value="1"/>
</dbReference>
<dbReference type="InterPro" id="IPR011701">
    <property type="entry name" value="MFS"/>
</dbReference>
<feature type="transmembrane region" description="Helical" evidence="9">
    <location>
        <begin position="170"/>
        <end position="190"/>
    </location>
</feature>
<dbReference type="InterPro" id="IPR005829">
    <property type="entry name" value="Sugar_transporter_CS"/>
</dbReference>
<proteinExistence type="inferred from homology"/>
<feature type="transmembrane region" description="Helical" evidence="9">
    <location>
        <begin position="101"/>
        <end position="122"/>
    </location>
</feature>
<evidence type="ECO:0000256" key="6">
    <source>
        <dbReference type="ARBA" id="ARBA00022847"/>
    </source>
</evidence>
<accession>A0ABP3L0K7</accession>
<feature type="transmembrane region" description="Helical" evidence="9">
    <location>
        <begin position="392"/>
        <end position="415"/>
    </location>
</feature>
<dbReference type="EMBL" id="BAAAEN010000001">
    <property type="protein sequence ID" value="GAA0490680.1"/>
    <property type="molecule type" value="Genomic_DNA"/>
</dbReference>
<dbReference type="PANTHER" id="PTHR43528">
    <property type="entry name" value="ALPHA-KETOGLUTARATE PERMEASE"/>
    <property type="match status" value="1"/>
</dbReference>
<name>A0ABP3L0K7_9BURK</name>
<feature type="transmembrane region" description="Helical" evidence="9">
    <location>
        <begin position="356"/>
        <end position="380"/>
    </location>
</feature>
<feature type="domain" description="Major facilitator superfamily (MFS) profile" evidence="10">
    <location>
        <begin position="29"/>
        <end position="447"/>
    </location>
</feature>
<keyword evidence="6" id="KW-0769">Symport</keyword>
<evidence type="ECO:0000313" key="11">
    <source>
        <dbReference type="EMBL" id="GAA0490680.1"/>
    </source>
</evidence>
<keyword evidence="8 9" id="KW-0472">Membrane</keyword>
<evidence type="ECO:0000259" key="10">
    <source>
        <dbReference type="PROSITE" id="PS50850"/>
    </source>
</evidence>
<organism evidence="11 12">
    <name type="scientific">Pigmentiphaga daeguensis</name>
    <dbReference type="NCBI Taxonomy" id="414049"/>
    <lineage>
        <taxon>Bacteria</taxon>
        <taxon>Pseudomonadati</taxon>
        <taxon>Pseudomonadota</taxon>
        <taxon>Betaproteobacteria</taxon>
        <taxon>Burkholderiales</taxon>
        <taxon>Alcaligenaceae</taxon>
        <taxon>Pigmentiphaga</taxon>
    </lineage>
</organism>